<evidence type="ECO:0000313" key="3">
    <source>
        <dbReference type="Proteomes" id="UP001327560"/>
    </source>
</evidence>
<proteinExistence type="predicted"/>
<feature type="compositionally biased region" description="Polar residues" evidence="1">
    <location>
        <begin position="45"/>
        <end position="54"/>
    </location>
</feature>
<accession>A0AAQ3K240</accession>
<gene>
    <name evidence="2" type="ORF">Cni_G09323</name>
</gene>
<keyword evidence="3" id="KW-1185">Reference proteome</keyword>
<dbReference type="EMBL" id="CP136892">
    <property type="protein sequence ID" value="WOL00610.1"/>
    <property type="molecule type" value="Genomic_DNA"/>
</dbReference>
<protein>
    <submittedName>
        <fullName evidence="2">Uncharacterized protein</fullName>
    </submittedName>
</protein>
<evidence type="ECO:0000313" key="2">
    <source>
        <dbReference type="EMBL" id="WOL00610.1"/>
    </source>
</evidence>
<name>A0AAQ3K240_9LILI</name>
<organism evidence="2 3">
    <name type="scientific">Canna indica</name>
    <name type="common">Indian-shot</name>
    <dbReference type="NCBI Taxonomy" id="4628"/>
    <lineage>
        <taxon>Eukaryota</taxon>
        <taxon>Viridiplantae</taxon>
        <taxon>Streptophyta</taxon>
        <taxon>Embryophyta</taxon>
        <taxon>Tracheophyta</taxon>
        <taxon>Spermatophyta</taxon>
        <taxon>Magnoliopsida</taxon>
        <taxon>Liliopsida</taxon>
        <taxon>Zingiberales</taxon>
        <taxon>Cannaceae</taxon>
        <taxon>Canna</taxon>
    </lineage>
</organism>
<sequence>MTSLGASYAHIHELRKSCKEKMEMKKVDASLVTEEKGFKGKVHPSGNSSLVSQEEQGKGVILVAPKNP</sequence>
<dbReference type="AlphaFoldDB" id="A0AAQ3K240"/>
<reference evidence="2 3" key="1">
    <citation type="submission" date="2023-10" db="EMBL/GenBank/DDBJ databases">
        <title>Chromosome-scale genome assembly provides insights into flower coloration mechanisms of Canna indica.</title>
        <authorList>
            <person name="Li C."/>
        </authorList>
    </citation>
    <scope>NUCLEOTIDE SEQUENCE [LARGE SCALE GENOMIC DNA]</scope>
    <source>
        <tissue evidence="2">Flower</tissue>
    </source>
</reference>
<dbReference type="Proteomes" id="UP001327560">
    <property type="component" value="Chromosome 3"/>
</dbReference>
<feature type="region of interest" description="Disordered" evidence="1">
    <location>
        <begin position="38"/>
        <end position="68"/>
    </location>
</feature>
<evidence type="ECO:0000256" key="1">
    <source>
        <dbReference type="SAM" id="MobiDB-lite"/>
    </source>
</evidence>